<dbReference type="EMBL" id="LKVB01000004">
    <property type="protein sequence ID" value="PHJ27298.1"/>
    <property type="molecule type" value="Genomic_DNA"/>
</dbReference>
<organism evidence="1 2">
    <name type="scientific">Cutibacterium acnes</name>
    <name type="common">Propionibacterium acnes</name>
    <dbReference type="NCBI Taxonomy" id="1747"/>
    <lineage>
        <taxon>Bacteria</taxon>
        <taxon>Bacillati</taxon>
        <taxon>Actinomycetota</taxon>
        <taxon>Actinomycetes</taxon>
        <taxon>Propionibacteriales</taxon>
        <taxon>Propionibacteriaceae</taxon>
        <taxon>Cutibacterium</taxon>
    </lineage>
</organism>
<dbReference type="Proteomes" id="UP000223982">
    <property type="component" value="Unassembled WGS sequence"/>
</dbReference>
<reference evidence="1 2" key="1">
    <citation type="submission" date="2017-02" db="EMBL/GenBank/DDBJ databases">
        <title>Prevalence of linear plasmids in Propionibacterium acnes isolates obtained from cancerous prostatic tissue.</title>
        <authorList>
            <person name="Davidsson S."/>
            <person name="Bruggemann H."/>
        </authorList>
    </citation>
    <scope>NUCLEOTIDE SEQUENCE [LARGE SCALE GENOMIC DNA]</scope>
    <source>
        <strain evidence="1 2">09-9</strain>
    </source>
</reference>
<evidence type="ECO:0000313" key="2">
    <source>
        <dbReference type="Proteomes" id="UP000223982"/>
    </source>
</evidence>
<comment type="caution">
    <text evidence="1">The sequence shown here is derived from an EMBL/GenBank/DDBJ whole genome shotgun (WGS) entry which is preliminary data.</text>
</comment>
<dbReference type="KEGG" id="cacn:RN83_05150"/>
<accession>A0AA44U4G7</accession>
<dbReference type="AlphaFoldDB" id="A0AA44U4G7"/>
<protein>
    <submittedName>
        <fullName evidence="1">Uncharacterized protein</fullName>
    </submittedName>
</protein>
<sequence>MWWMKGPSADEMARLRAVLGFNDVKVLAHGWGDGAIVIAVTEGLVVLTDEVDSAVAWHEIVRGRWNGETSTLSWEFLDGSGASVVLSKPGKIPEVFRAKITESIAATRTVPVHGGNVLIAGRIPAGCLADADGAITWTAVARDSADFNDPETRQAVMEATDSLKNEWG</sequence>
<gene>
    <name evidence="1" type="ORF">APS60_04855</name>
</gene>
<name>A0AA44U4G7_CUTAC</name>
<evidence type="ECO:0000313" key="1">
    <source>
        <dbReference type="EMBL" id="PHJ27298.1"/>
    </source>
</evidence>
<proteinExistence type="predicted"/>